<dbReference type="CDD" id="cd06223">
    <property type="entry name" value="PRTases_typeI"/>
    <property type="match status" value="1"/>
</dbReference>
<organism evidence="3 4">
    <name type="scientific">Rhinopithecimicrobium faecis</name>
    <dbReference type="NCBI Taxonomy" id="2820698"/>
    <lineage>
        <taxon>Bacteria</taxon>
        <taxon>Pseudomonadati</taxon>
        <taxon>Bacteroidota</taxon>
        <taxon>Sphingobacteriia</taxon>
        <taxon>Sphingobacteriales</taxon>
        <taxon>Sphingobacteriaceae</taxon>
        <taxon>Rhinopithecimicrobium</taxon>
    </lineage>
</organism>
<dbReference type="EMBL" id="JAGKSB010000001">
    <property type="protein sequence ID" value="MBP3942174.1"/>
    <property type="molecule type" value="Genomic_DNA"/>
</dbReference>
<evidence type="ECO:0000259" key="2">
    <source>
        <dbReference type="Pfam" id="PF00156"/>
    </source>
</evidence>
<proteinExistence type="inferred from homology"/>
<keyword evidence="4" id="KW-1185">Reference proteome</keyword>
<evidence type="ECO:0000313" key="3">
    <source>
        <dbReference type="EMBL" id="MBP3942174.1"/>
    </source>
</evidence>
<evidence type="ECO:0000313" key="4">
    <source>
        <dbReference type="Proteomes" id="UP000679691"/>
    </source>
</evidence>
<dbReference type="PANTHER" id="PTHR47505">
    <property type="entry name" value="DNA UTILIZATION PROTEIN YHGH"/>
    <property type="match status" value="1"/>
</dbReference>
<dbReference type="RefSeq" id="WP_353545655.1">
    <property type="nucleotide sequence ID" value="NZ_JAGKSB010000001.1"/>
</dbReference>
<comment type="similarity">
    <text evidence="1">Belongs to the ComF/GntX family.</text>
</comment>
<dbReference type="Pfam" id="PF00156">
    <property type="entry name" value="Pribosyltran"/>
    <property type="match status" value="1"/>
</dbReference>
<dbReference type="SUPFAM" id="SSF53271">
    <property type="entry name" value="PRTase-like"/>
    <property type="match status" value="1"/>
</dbReference>
<name>A0A8T4H5R5_9SPHI</name>
<comment type="caution">
    <text evidence="3">The sequence shown here is derived from an EMBL/GenBank/DDBJ whole genome shotgun (WGS) entry which is preliminary data.</text>
</comment>
<dbReference type="AlphaFoldDB" id="A0A8T4H5R5"/>
<dbReference type="InterPro" id="IPR000836">
    <property type="entry name" value="PRTase_dom"/>
</dbReference>
<sequence>MDKSAGYIPIVSDFIEFFFPSLCELCDEPLLPMERHLCISCLHALPRTRFKGSFRNLTASRLGGKVPFIFASSYLFLLDNSPSSRLIQQIKYGFAPAVGKYLAQLFAKDFQENTAISSIDIIFPIPLHPQKLRDRGYNQSSYIAQGIADIVQIPVNDHALRRRSAVRSQTDQERLARFENQQHTFYMSERNQALFHDKHILLVDDVLTTGATIRAAASYLIKHCNARISVLTLFIA</sequence>
<gene>
    <name evidence="3" type="ORF">J5U18_01105</name>
</gene>
<protein>
    <submittedName>
        <fullName evidence="3">ComF family protein</fullName>
    </submittedName>
</protein>
<dbReference type="InterPro" id="IPR051910">
    <property type="entry name" value="ComF/GntX_DNA_util-trans"/>
</dbReference>
<feature type="domain" description="Phosphoribosyltransferase" evidence="2">
    <location>
        <begin position="142"/>
        <end position="232"/>
    </location>
</feature>
<dbReference type="InterPro" id="IPR029057">
    <property type="entry name" value="PRTase-like"/>
</dbReference>
<dbReference type="PANTHER" id="PTHR47505:SF1">
    <property type="entry name" value="DNA UTILIZATION PROTEIN YHGH"/>
    <property type="match status" value="1"/>
</dbReference>
<dbReference type="Gene3D" id="3.40.50.2020">
    <property type="match status" value="1"/>
</dbReference>
<evidence type="ECO:0000256" key="1">
    <source>
        <dbReference type="ARBA" id="ARBA00008007"/>
    </source>
</evidence>
<reference evidence="3" key="1">
    <citation type="submission" date="2021-03" db="EMBL/GenBank/DDBJ databases">
        <authorList>
            <person name="Lu T."/>
            <person name="Wang Q."/>
            <person name="Han X."/>
        </authorList>
    </citation>
    <scope>NUCLEOTIDE SEQUENCE</scope>
    <source>
        <strain evidence="3">WQ 2009</strain>
    </source>
</reference>
<dbReference type="Proteomes" id="UP000679691">
    <property type="component" value="Unassembled WGS sequence"/>
</dbReference>
<accession>A0A8T4H5R5</accession>